<dbReference type="RefSeq" id="WP_258213004.1">
    <property type="nucleotide sequence ID" value="NZ_JANQBD010000005.1"/>
</dbReference>
<evidence type="ECO:0000256" key="1">
    <source>
        <dbReference type="SAM" id="Phobius"/>
    </source>
</evidence>
<keyword evidence="1" id="KW-0472">Membrane</keyword>
<comment type="caution">
    <text evidence="2">The sequence shown here is derived from an EMBL/GenBank/DDBJ whole genome shotgun (WGS) entry which is preliminary data.</text>
</comment>
<dbReference type="Proteomes" id="UP001300012">
    <property type="component" value="Unassembled WGS sequence"/>
</dbReference>
<evidence type="ECO:0000313" key="3">
    <source>
        <dbReference type="Proteomes" id="UP001300012"/>
    </source>
</evidence>
<feature type="transmembrane region" description="Helical" evidence="1">
    <location>
        <begin position="6"/>
        <end position="22"/>
    </location>
</feature>
<protein>
    <recommendedName>
        <fullName evidence="4">HPP family protein</fullName>
    </recommendedName>
</protein>
<accession>A0ABT1YER2</accession>
<evidence type="ECO:0008006" key="4">
    <source>
        <dbReference type="Google" id="ProtNLM"/>
    </source>
</evidence>
<feature type="transmembrane region" description="Helical" evidence="1">
    <location>
        <begin position="56"/>
        <end position="82"/>
    </location>
</feature>
<evidence type="ECO:0000313" key="2">
    <source>
        <dbReference type="EMBL" id="MCR8631407.1"/>
    </source>
</evidence>
<feature type="transmembrane region" description="Helical" evidence="1">
    <location>
        <begin position="31"/>
        <end position="50"/>
    </location>
</feature>
<proteinExistence type="predicted"/>
<reference evidence="2 3" key="1">
    <citation type="submission" date="2022-08" db="EMBL/GenBank/DDBJ databases">
        <title>Paenibacillus endoradicis sp. nov., Paenibacillus radicibacter sp. nov and Paenibacillus pararadicis sp. nov., three cold-adapted plant growth-promoting bacteria isolated from root of Larix gmelinii in Great Khingan.</title>
        <authorList>
            <person name="Xue H."/>
        </authorList>
    </citation>
    <scope>NUCLEOTIDE SEQUENCE [LARGE SCALE GENOMIC DNA]</scope>
    <source>
        <strain evidence="2 3">N5-1-1-5</strain>
    </source>
</reference>
<organism evidence="2 3">
    <name type="scientific">Paenibacillus radicis</name>
    <name type="common">ex Xue et al. 2023</name>
    <dbReference type="NCBI Taxonomy" id="2972489"/>
    <lineage>
        <taxon>Bacteria</taxon>
        <taxon>Bacillati</taxon>
        <taxon>Bacillota</taxon>
        <taxon>Bacilli</taxon>
        <taxon>Bacillales</taxon>
        <taxon>Paenibacillaceae</taxon>
        <taxon>Paenibacillus</taxon>
    </lineage>
</organism>
<keyword evidence="1" id="KW-1133">Transmembrane helix</keyword>
<keyword evidence="3" id="KW-1185">Reference proteome</keyword>
<keyword evidence="1" id="KW-0812">Transmembrane</keyword>
<dbReference type="EMBL" id="JANQBD010000005">
    <property type="protein sequence ID" value="MCR8631407.1"/>
    <property type="molecule type" value="Genomic_DNA"/>
</dbReference>
<feature type="transmembrane region" description="Helical" evidence="1">
    <location>
        <begin position="117"/>
        <end position="145"/>
    </location>
</feature>
<gene>
    <name evidence="2" type="ORF">NV381_09350</name>
</gene>
<name>A0ABT1YER2_9BACL</name>
<sequence>MLSMNLKIFVICIYLLLIYSVSQHLPDLKMIFFPTLGAFSYLFISRSFHFRDFAKMIAGASVVSLISSLLFLSMTGIIPFFLSTLCTILIIRKFNLNAPPILAIALIPFFSQPTHFWSLPLAVLVSLLGLLLTLSAVELAVAFAARNQWVQRLRKRTDTSLDTTIDS</sequence>